<dbReference type="RefSeq" id="WP_046147520.1">
    <property type="nucleotide sequence ID" value="NZ_KQ033913.1"/>
</dbReference>
<organism evidence="3 4">
    <name type="scientific">Parabacteroides goldsteinii DSM 19448 = WAL 12034</name>
    <dbReference type="NCBI Taxonomy" id="927665"/>
    <lineage>
        <taxon>Bacteria</taxon>
        <taxon>Pseudomonadati</taxon>
        <taxon>Bacteroidota</taxon>
        <taxon>Bacteroidia</taxon>
        <taxon>Bacteroidales</taxon>
        <taxon>Tannerellaceae</taxon>
        <taxon>Parabacteroides</taxon>
    </lineage>
</organism>
<dbReference type="Proteomes" id="UP000033047">
    <property type="component" value="Unassembled WGS sequence"/>
</dbReference>
<dbReference type="InterPro" id="IPR011990">
    <property type="entry name" value="TPR-like_helical_dom_sf"/>
</dbReference>
<dbReference type="GO" id="GO:0000155">
    <property type="term" value="F:phosphorelay sensor kinase activity"/>
    <property type="evidence" value="ECO:0007669"/>
    <property type="project" value="InterPro"/>
</dbReference>
<gene>
    <name evidence="3" type="ORF">HMPREF1535_04567</name>
</gene>
<dbReference type="GO" id="GO:0016020">
    <property type="term" value="C:membrane"/>
    <property type="evidence" value="ECO:0007669"/>
    <property type="project" value="InterPro"/>
</dbReference>
<dbReference type="InterPro" id="IPR050640">
    <property type="entry name" value="Bact_2-comp_sensor_kinase"/>
</dbReference>
<reference evidence="3 4" key="1">
    <citation type="submission" date="2013-04" db="EMBL/GenBank/DDBJ databases">
        <title>The Genome Sequence of Parabacteroides goldsteinii DSM 19448.</title>
        <authorList>
            <consortium name="The Broad Institute Genomics Platform"/>
            <person name="Earl A."/>
            <person name="Ward D."/>
            <person name="Feldgarden M."/>
            <person name="Gevers D."/>
            <person name="Martens E."/>
            <person name="Sakamoto M."/>
            <person name="Benno Y."/>
            <person name="Song Y."/>
            <person name="Liu C."/>
            <person name="Lee J."/>
            <person name="Bolanos M."/>
            <person name="Vaisanen M.L."/>
            <person name="Finegold S.M."/>
            <person name="Walker B."/>
            <person name="Young S."/>
            <person name="Zeng Q."/>
            <person name="Gargeya S."/>
            <person name="Fitzgerald M."/>
            <person name="Haas B."/>
            <person name="Abouelleil A."/>
            <person name="Allen A.W."/>
            <person name="Alvarado L."/>
            <person name="Arachchi H.M."/>
            <person name="Berlin A.M."/>
            <person name="Chapman S.B."/>
            <person name="Gainer-Dewar J."/>
            <person name="Goldberg J."/>
            <person name="Griggs A."/>
            <person name="Gujja S."/>
            <person name="Hansen M."/>
            <person name="Howarth C."/>
            <person name="Imamovic A."/>
            <person name="Ireland A."/>
            <person name="Larimer J."/>
            <person name="McCowan C."/>
            <person name="Murphy C."/>
            <person name="Pearson M."/>
            <person name="Poon T.W."/>
            <person name="Priest M."/>
            <person name="Roberts A."/>
            <person name="Saif S."/>
            <person name="Shea T."/>
            <person name="Sisk P."/>
            <person name="Sykes S."/>
            <person name="Wortman J."/>
            <person name="Nusbaum C."/>
            <person name="Birren B."/>
        </authorList>
    </citation>
    <scope>NUCLEOTIDE SEQUENCE [LARGE SCALE GENOMIC DNA]</scope>
    <source>
        <strain evidence="3 4">DSM 19448</strain>
    </source>
</reference>
<accession>A0A0F5IQV7</accession>
<dbReference type="SMART" id="SM00028">
    <property type="entry name" value="TPR"/>
    <property type="match status" value="5"/>
</dbReference>
<dbReference type="Gene3D" id="3.30.565.10">
    <property type="entry name" value="Histidine kinase-like ATPase, C-terminal domain"/>
    <property type="match status" value="1"/>
</dbReference>
<evidence type="ECO:0000313" key="4">
    <source>
        <dbReference type="Proteomes" id="UP000033047"/>
    </source>
</evidence>
<dbReference type="Gene3D" id="1.25.40.10">
    <property type="entry name" value="Tetratricopeptide repeat domain"/>
    <property type="match status" value="2"/>
</dbReference>
<dbReference type="HOGENOM" id="CLU_397758_0_0_10"/>
<dbReference type="PROSITE" id="PS51257">
    <property type="entry name" value="PROKAR_LIPOPROTEIN"/>
    <property type="match status" value="1"/>
</dbReference>
<dbReference type="SUPFAM" id="SSF55874">
    <property type="entry name" value="ATPase domain of HSP90 chaperone/DNA topoisomerase II/histidine kinase"/>
    <property type="match status" value="1"/>
</dbReference>
<feature type="domain" description="Signal transduction histidine kinase internal region" evidence="2">
    <location>
        <begin position="476"/>
        <end position="545"/>
    </location>
</feature>
<comment type="caution">
    <text evidence="3">The sequence shown here is derived from an EMBL/GenBank/DDBJ whole genome shotgun (WGS) entry which is preliminary data.</text>
</comment>
<sequence>MEKQQLTPCGVFVILFSILLGCSFQKSSVKDAETSRIDSLLSFYRDSLAVRPLAVISKLRTDQENVSDSINYYNLDQTISRCYYFSNRVDSAFLLNDRILHFVEKQPEKEDRLLKLSADAYNSRGVFFQDMNQWDSAIVCLHNASEALSQVNVQNRLPAINVYINMADCYQHQGDYGWAGYHYRKALFLSDSLGVGDKMNYPIYSGLAKLYQELENYPLSDSYFREAEQYWDRGSDYEKYYFANSRGNYYYVTKEYDNALVWFQRANAIVANFPQPIYRGIVEGNIGEIYLLKEQPDSARYYLERSVAFFGESALQQPGIKFYMDGLFASLALQENDLSEAARRLNQPYDTLHTDLQYQYYHNTRLEELYRKKKDFAQAYYYRNQADLCGDSLRNMKIENSIRETDFRYRQDTTLLKKDIRITQTEAKAQQWMWLAWIAGLGLIIVVLLMVCVLFYIRRKKELRYKQQIATITQLRMAVVRNRIAPHYIFNVLNSVMPIFRRYEELSEPVNLLIDVLRGDLLSSEQLAVPLEKEIGFVKNYLKLKMLGDPECIRVEWNISSGVFMETLVPSMSIQIPVENAVKYAFNAESLNPCIIISVFVEDEALHVLIDDNGIGYHPGAHARDERSTGQGLKILYRTTDLLNTHNIRKMQFSIRDLYSASEKQHGTSVSLIVPLNYNFAL</sequence>
<dbReference type="PANTHER" id="PTHR34220:SF7">
    <property type="entry name" value="SENSOR HISTIDINE KINASE YPDA"/>
    <property type="match status" value="1"/>
</dbReference>
<dbReference type="STRING" id="927665.HMPREF1535_04567"/>
<evidence type="ECO:0000313" key="3">
    <source>
        <dbReference type="EMBL" id="KKB47710.1"/>
    </source>
</evidence>
<proteinExistence type="predicted"/>
<keyword evidence="1" id="KW-1133">Transmembrane helix</keyword>
<evidence type="ECO:0000256" key="1">
    <source>
        <dbReference type="SAM" id="Phobius"/>
    </source>
</evidence>
<dbReference type="InterPro" id="IPR019734">
    <property type="entry name" value="TPR_rpt"/>
</dbReference>
<feature type="transmembrane region" description="Helical" evidence="1">
    <location>
        <begin position="432"/>
        <end position="457"/>
    </location>
</feature>
<keyword evidence="1" id="KW-0812">Transmembrane</keyword>
<name>A0A0F5IQV7_9BACT</name>
<protein>
    <recommendedName>
        <fullName evidence="2">Signal transduction histidine kinase internal region domain-containing protein</fullName>
    </recommendedName>
</protein>
<dbReference type="PATRIC" id="fig|927665.4.peg.4686"/>
<evidence type="ECO:0000259" key="2">
    <source>
        <dbReference type="Pfam" id="PF06580"/>
    </source>
</evidence>
<keyword evidence="1" id="KW-0472">Membrane</keyword>
<dbReference type="EMBL" id="AQHV01000025">
    <property type="protein sequence ID" value="KKB47710.1"/>
    <property type="molecule type" value="Genomic_DNA"/>
</dbReference>
<dbReference type="AlphaFoldDB" id="A0A0F5IQV7"/>
<dbReference type="Pfam" id="PF06580">
    <property type="entry name" value="His_kinase"/>
    <property type="match status" value="1"/>
</dbReference>
<dbReference type="SUPFAM" id="SSF48452">
    <property type="entry name" value="TPR-like"/>
    <property type="match status" value="1"/>
</dbReference>
<dbReference type="InterPro" id="IPR010559">
    <property type="entry name" value="Sig_transdc_His_kin_internal"/>
</dbReference>
<dbReference type="PANTHER" id="PTHR34220">
    <property type="entry name" value="SENSOR HISTIDINE KINASE YPDA"/>
    <property type="match status" value="1"/>
</dbReference>
<dbReference type="InterPro" id="IPR036890">
    <property type="entry name" value="HATPase_C_sf"/>
</dbReference>